<dbReference type="SMART" id="SM00220">
    <property type="entry name" value="S_TKc"/>
    <property type="match status" value="1"/>
</dbReference>
<dbReference type="Gene3D" id="1.10.510.10">
    <property type="entry name" value="Transferase(Phosphotransferase) domain 1"/>
    <property type="match status" value="1"/>
</dbReference>
<organism evidence="9 10">
    <name type="scientific">Rhodopila globiformis</name>
    <name type="common">Rhodopseudomonas globiformis</name>
    <dbReference type="NCBI Taxonomy" id="1071"/>
    <lineage>
        <taxon>Bacteria</taxon>
        <taxon>Pseudomonadati</taxon>
        <taxon>Pseudomonadota</taxon>
        <taxon>Alphaproteobacteria</taxon>
        <taxon>Acetobacterales</taxon>
        <taxon>Acetobacteraceae</taxon>
        <taxon>Rhodopila</taxon>
    </lineage>
</organism>
<keyword evidence="4" id="KW-0547">Nucleotide-binding</keyword>
<dbReference type="Pfam" id="PF00069">
    <property type="entry name" value="Pkinase"/>
    <property type="match status" value="1"/>
</dbReference>
<dbReference type="Gene3D" id="3.30.200.20">
    <property type="entry name" value="Phosphorylase Kinase, domain 1"/>
    <property type="match status" value="1"/>
</dbReference>
<dbReference type="Pfam" id="PF14326">
    <property type="entry name" value="DUF4384"/>
    <property type="match status" value="1"/>
</dbReference>
<keyword evidence="10" id="KW-1185">Reference proteome</keyword>
<proteinExistence type="predicted"/>
<dbReference type="SUPFAM" id="SSF56112">
    <property type="entry name" value="Protein kinase-like (PK-like)"/>
    <property type="match status" value="1"/>
</dbReference>
<evidence type="ECO:0000256" key="2">
    <source>
        <dbReference type="ARBA" id="ARBA00022527"/>
    </source>
</evidence>
<dbReference type="AlphaFoldDB" id="A0A2S6N535"/>
<evidence type="ECO:0000256" key="4">
    <source>
        <dbReference type="ARBA" id="ARBA00022741"/>
    </source>
</evidence>
<gene>
    <name evidence="9" type="ORF">CCS01_20815</name>
</gene>
<dbReference type="PANTHER" id="PTHR43289">
    <property type="entry name" value="MITOGEN-ACTIVATED PROTEIN KINASE KINASE KINASE 20-RELATED"/>
    <property type="match status" value="1"/>
</dbReference>
<protein>
    <recommendedName>
        <fullName evidence="1">non-specific serine/threonine protein kinase</fullName>
        <ecNumber evidence="1">2.7.11.1</ecNumber>
    </recommendedName>
</protein>
<keyword evidence="3" id="KW-0808">Transferase</keyword>
<evidence type="ECO:0000256" key="7">
    <source>
        <dbReference type="SAM" id="MobiDB-lite"/>
    </source>
</evidence>
<comment type="caution">
    <text evidence="9">The sequence shown here is derived from an EMBL/GenBank/DDBJ whole genome shotgun (WGS) entry which is preliminary data.</text>
</comment>
<evidence type="ECO:0000313" key="10">
    <source>
        <dbReference type="Proteomes" id="UP000239724"/>
    </source>
</evidence>
<evidence type="ECO:0000313" key="9">
    <source>
        <dbReference type="EMBL" id="PPQ29697.1"/>
    </source>
</evidence>
<dbReference type="OrthoDB" id="9801841at2"/>
<dbReference type="GO" id="GO:0005524">
    <property type="term" value="F:ATP binding"/>
    <property type="evidence" value="ECO:0007669"/>
    <property type="project" value="UniProtKB-KW"/>
</dbReference>
<dbReference type="InterPro" id="IPR000719">
    <property type="entry name" value="Prot_kinase_dom"/>
</dbReference>
<reference evidence="9 10" key="1">
    <citation type="journal article" date="2018" name="Arch. Microbiol.">
        <title>New insights into the metabolic potential of the phototrophic purple bacterium Rhodopila globiformis DSM 161(T) from its draft genome sequence and evidence for a vanadium-dependent nitrogenase.</title>
        <authorList>
            <person name="Imhoff J.F."/>
            <person name="Rahn T."/>
            <person name="Kunzel S."/>
            <person name="Neulinger S.C."/>
        </authorList>
    </citation>
    <scope>NUCLEOTIDE SEQUENCE [LARGE SCALE GENOMIC DNA]</scope>
    <source>
        <strain evidence="9 10">DSM 161</strain>
    </source>
</reference>
<dbReference type="PROSITE" id="PS50011">
    <property type="entry name" value="PROTEIN_KINASE_DOM"/>
    <property type="match status" value="1"/>
</dbReference>
<dbReference type="InterPro" id="IPR008271">
    <property type="entry name" value="Ser/Thr_kinase_AS"/>
</dbReference>
<evidence type="ECO:0000256" key="3">
    <source>
        <dbReference type="ARBA" id="ARBA00022679"/>
    </source>
</evidence>
<dbReference type="FunFam" id="1.10.510.10:FF:000021">
    <property type="entry name" value="Serine/threonine protein kinase"/>
    <property type="match status" value="1"/>
</dbReference>
<evidence type="ECO:0000256" key="1">
    <source>
        <dbReference type="ARBA" id="ARBA00012513"/>
    </source>
</evidence>
<dbReference type="InterPro" id="IPR011009">
    <property type="entry name" value="Kinase-like_dom_sf"/>
</dbReference>
<dbReference type="PANTHER" id="PTHR43289:SF6">
    <property type="entry name" value="SERINE_THREONINE-PROTEIN KINASE NEKL-3"/>
    <property type="match status" value="1"/>
</dbReference>
<dbReference type="InterPro" id="IPR025493">
    <property type="entry name" value="DUF4384"/>
</dbReference>
<dbReference type="EC" id="2.7.11.1" evidence="1"/>
<feature type="domain" description="Protein kinase" evidence="8">
    <location>
        <begin position="1"/>
        <end position="260"/>
    </location>
</feature>
<dbReference type="CDD" id="cd14014">
    <property type="entry name" value="STKc_PknB_like"/>
    <property type="match status" value="1"/>
</dbReference>
<feature type="region of interest" description="Disordered" evidence="7">
    <location>
        <begin position="338"/>
        <end position="359"/>
    </location>
</feature>
<evidence type="ECO:0000256" key="5">
    <source>
        <dbReference type="ARBA" id="ARBA00022777"/>
    </source>
</evidence>
<sequence>MGVVYEGWDPTIQRLVAIKTVPIADAGDPETQEALARFRREAQAAGRLTHPNIVSVYDYGETADVACIVMEYIEGPTLKSLLDKQERFGLAEILRIMQDLLAGLDFSHERGVVHRDIKPANLMLTSADRAKCRAKIADFGIARIESSSMTQAGTMMGTPAHMSPEQFMAETVDSRTDIYSSGVLLYQLLAGERPFEGGMSAIMHKALHTEPPRPSQISVNAPPAFDAVVAKAMAKRPADRFATAGEFAAALQAAAANPAAVPAENEAVEATVVTARRPAPPPLEQPAPPPARPKSSLVPVLAGAAAALLAVGGGACLLLRGPQASHPAPMPVVAAPVPPAPREQPAAEKVAPAASPVPERPAAPVASPAMISEMFAQITATQRCAFIGGEVRGNGEAVLTGIAGPGAEQDIRRAVASRAVPGTIQWRVASAAAAFCPALDLLQSAAPPFGATGPHLSLTLVNGRTALRDGERIRPRLVMPGFAGYLRVDYITHDGNVQHLYPQVADANGTVADRIRLLSAGEQVGLGDPVPGQPGWEVGPPYGTDMIIAIASSQPLFTKPRPANVEPAAAYLPELDAAAQAVHGGAKLTVNALLVQALAK</sequence>
<accession>A0A2S6N535</accession>
<dbReference type="GO" id="GO:0004674">
    <property type="term" value="F:protein serine/threonine kinase activity"/>
    <property type="evidence" value="ECO:0007669"/>
    <property type="project" value="UniProtKB-KW"/>
</dbReference>
<name>A0A2S6N535_RHOGL</name>
<keyword evidence="6" id="KW-0067">ATP-binding</keyword>
<evidence type="ECO:0000256" key="6">
    <source>
        <dbReference type="ARBA" id="ARBA00022840"/>
    </source>
</evidence>
<keyword evidence="2" id="KW-0723">Serine/threonine-protein kinase</keyword>
<dbReference type="EMBL" id="NHRY01000222">
    <property type="protein sequence ID" value="PPQ29697.1"/>
    <property type="molecule type" value="Genomic_DNA"/>
</dbReference>
<dbReference type="PROSITE" id="PS00108">
    <property type="entry name" value="PROTEIN_KINASE_ST"/>
    <property type="match status" value="1"/>
</dbReference>
<dbReference type="Proteomes" id="UP000239724">
    <property type="component" value="Unassembled WGS sequence"/>
</dbReference>
<keyword evidence="5" id="KW-0418">Kinase</keyword>
<evidence type="ECO:0000259" key="8">
    <source>
        <dbReference type="PROSITE" id="PS50011"/>
    </source>
</evidence>